<dbReference type="AlphaFoldDB" id="A0A2H9VQW0"/>
<dbReference type="PANTHER" id="PTHR11717">
    <property type="entry name" value="LOW MOLECULAR WEIGHT PROTEIN TYROSINE PHOSPHATASE"/>
    <property type="match status" value="1"/>
</dbReference>
<evidence type="ECO:0000256" key="5">
    <source>
        <dbReference type="PIRSR" id="PIRSR617867-1"/>
    </source>
</evidence>
<evidence type="ECO:0000313" key="7">
    <source>
        <dbReference type="EMBL" id="PJJ83173.1"/>
    </source>
</evidence>
<dbReference type="SMART" id="SM00226">
    <property type="entry name" value="LMWPc"/>
    <property type="match status" value="1"/>
</dbReference>
<dbReference type="PANTHER" id="PTHR11717:SF7">
    <property type="entry name" value="LOW MOLECULAR WEIGHT PHOSPHOTYROSINE PROTEIN PHOSPHATASE"/>
    <property type="match status" value="1"/>
</dbReference>
<accession>A0A2H9VQW0</accession>
<dbReference type="EC" id="3.1.3.48" evidence="2"/>
<dbReference type="InterPro" id="IPR036196">
    <property type="entry name" value="Ptyr_pPase_sf"/>
</dbReference>
<feature type="active site" description="Nucleophile" evidence="5">
    <location>
        <position position="3"/>
    </location>
</feature>
<sequence>MVCLGNICRSPLAEGIMQHLADRAGLNWTVDSAGTGSWHIGEAPDRRSVKVARSYGVDISKQVCRQFTPADFDEFDHILVMDRSNLSNVLNMARNQADKAKVSMLLGADVVPDPYYDDTLFDPVNKLIEQGCKNFIEKFK</sequence>
<feature type="active site" evidence="5">
    <location>
        <position position="9"/>
    </location>
</feature>
<dbReference type="EMBL" id="PGFJ01000001">
    <property type="protein sequence ID" value="PJJ83173.1"/>
    <property type="molecule type" value="Genomic_DNA"/>
</dbReference>
<comment type="caution">
    <text evidence="7">The sequence shown here is derived from an EMBL/GenBank/DDBJ whole genome shotgun (WGS) entry which is preliminary data.</text>
</comment>
<dbReference type="InterPro" id="IPR050438">
    <property type="entry name" value="LMW_PTPase"/>
</dbReference>
<protein>
    <recommendedName>
        <fullName evidence="2">protein-tyrosine-phosphatase</fullName>
        <ecNumber evidence="2">3.1.3.48</ecNumber>
    </recommendedName>
</protein>
<gene>
    <name evidence="7" type="ORF">CLV57_0151</name>
</gene>
<dbReference type="GO" id="GO:0004725">
    <property type="term" value="F:protein tyrosine phosphatase activity"/>
    <property type="evidence" value="ECO:0007669"/>
    <property type="project" value="UniProtKB-EC"/>
</dbReference>
<name>A0A2H9VQW0_9SPHI</name>
<feature type="domain" description="Phosphotyrosine protein phosphatase I" evidence="6">
    <location>
        <begin position="2"/>
        <end position="138"/>
    </location>
</feature>
<keyword evidence="8" id="KW-1185">Reference proteome</keyword>
<organism evidence="7 8">
    <name type="scientific">Mucilaginibacter auburnensis</name>
    <dbReference type="NCBI Taxonomy" id="1457233"/>
    <lineage>
        <taxon>Bacteria</taxon>
        <taxon>Pseudomonadati</taxon>
        <taxon>Bacteroidota</taxon>
        <taxon>Sphingobacteriia</taxon>
        <taxon>Sphingobacteriales</taxon>
        <taxon>Sphingobacteriaceae</taxon>
        <taxon>Mucilaginibacter</taxon>
    </lineage>
</organism>
<keyword evidence="3" id="KW-0378">Hydrolase</keyword>
<dbReference type="CDD" id="cd16343">
    <property type="entry name" value="LMWPTP"/>
    <property type="match status" value="1"/>
</dbReference>
<feature type="active site" description="Proton donor" evidence="5">
    <location>
        <position position="113"/>
    </location>
</feature>
<comment type="similarity">
    <text evidence="1">Belongs to the low molecular weight phosphotyrosine protein phosphatase family.</text>
</comment>
<dbReference type="InterPro" id="IPR023485">
    <property type="entry name" value="Ptyr_pPase"/>
</dbReference>
<reference evidence="7 8" key="1">
    <citation type="submission" date="2017-11" db="EMBL/GenBank/DDBJ databases">
        <title>Genomic Encyclopedia of Archaeal and Bacterial Type Strains, Phase II (KMG-II): From Individual Species to Whole Genera.</title>
        <authorList>
            <person name="Goeker M."/>
        </authorList>
    </citation>
    <scope>NUCLEOTIDE SEQUENCE [LARGE SCALE GENOMIC DNA]</scope>
    <source>
        <strain evidence="7 8">DSM 28175</strain>
    </source>
</reference>
<evidence type="ECO:0000256" key="4">
    <source>
        <dbReference type="ARBA" id="ARBA00022912"/>
    </source>
</evidence>
<evidence type="ECO:0000313" key="8">
    <source>
        <dbReference type="Proteomes" id="UP000242687"/>
    </source>
</evidence>
<keyword evidence="4" id="KW-0904">Protein phosphatase</keyword>
<dbReference type="InterPro" id="IPR017867">
    <property type="entry name" value="Tyr_phospatase_low_mol_wt"/>
</dbReference>
<dbReference type="Pfam" id="PF01451">
    <property type="entry name" value="LMWPc"/>
    <property type="match status" value="1"/>
</dbReference>
<proteinExistence type="inferred from homology"/>
<dbReference type="Gene3D" id="3.40.50.2300">
    <property type="match status" value="1"/>
</dbReference>
<dbReference type="SUPFAM" id="SSF52788">
    <property type="entry name" value="Phosphotyrosine protein phosphatases I"/>
    <property type="match status" value="1"/>
</dbReference>
<evidence type="ECO:0000256" key="3">
    <source>
        <dbReference type="ARBA" id="ARBA00022801"/>
    </source>
</evidence>
<evidence type="ECO:0000256" key="2">
    <source>
        <dbReference type="ARBA" id="ARBA00013064"/>
    </source>
</evidence>
<evidence type="ECO:0000259" key="6">
    <source>
        <dbReference type="SMART" id="SM00226"/>
    </source>
</evidence>
<dbReference type="Proteomes" id="UP000242687">
    <property type="component" value="Unassembled WGS sequence"/>
</dbReference>
<evidence type="ECO:0000256" key="1">
    <source>
        <dbReference type="ARBA" id="ARBA00011063"/>
    </source>
</evidence>
<dbReference type="PRINTS" id="PR00719">
    <property type="entry name" value="LMWPTPASE"/>
</dbReference>